<name>A0A4R3JIW9_9FIRM</name>
<reference evidence="1 2" key="1">
    <citation type="submission" date="2019-03" db="EMBL/GenBank/DDBJ databases">
        <title>Genomic Encyclopedia of Type Strains, Phase IV (KMG-IV): sequencing the most valuable type-strain genomes for metagenomic binning, comparative biology and taxonomic classification.</title>
        <authorList>
            <person name="Goeker M."/>
        </authorList>
    </citation>
    <scope>NUCLEOTIDE SEQUENCE [LARGE SCALE GENOMIC DNA]</scope>
    <source>
        <strain evidence="1 2">DSM 103426</strain>
    </source>
</reference>
<evidence type="ECO:0000313" key="1">
    <source>
        <dbReference type="EMBL" id="TCS65445.1"/>
    </source>
</evidence>
<protein>
    <submittedName>
        <fullName evidence="1">Uncharacterized protein</fullName>
    </submittedName>
</protein>
<gene>
    <name evidence="1" type="ORF">EDD74_12311</name>
</gene>
<evidence type="ECO:0000313" key="2">
    <source>
        <dbReference type="Proteomes" id="UP000294613"/>
    </source>
</evidence>
<proteinExistence type="predicted"/>
<dbReference type="Proteomes" id="UP000294613">
    <property type="component" value="Unassembled WGS sequence"/>
</dbReference>
<organism evidence="1 2">
    <name type="scientific">Faecalimonas umbilicata</name>
    <dbReference type="NCBI Taxonomy" id="1912855"/>
    <lineage>
        <taxon>Bacteria</taxon>
        <taxon>Bacillati</taxon>
        <taxon>Bacillota</taxon>
        <taxon>Clostridia</taxon>
        <taxon>Lachnospirales</taxon>
        <taxon>Lachnospiraceae</taxon>
        <taxon>Faecalimonas</taxon>
    </lineage>
</organism>
<comment type="caution">
    <text evidence="1">The sequence shown here is derived from an EMBL/GenBank/DDBJ whole genome shotgun (WGS) entry which is preliminary data.</text>
</comment>
<dbReference type="EMBL" id="SLZV01000023">
    <property type="protein sequence ID" value="TCS65445.1"/>
    <property type="molecule type" value="Genomic_DNA"/>
</dbReference>
<accession>A0A4R3JIW9</accession>
<sequence length="91" mass="10223">MNKYSVLFYISIRKNVAGVITLFLEVISVQRYSCLSINGCTLVGKMEFFHQDFGVKIQRKGKDSGGRPMNQGVKCLLIYTCMSVPIPKIVT</sequence>
<dbReference type="AlphaFoldDB" id="A0A4R3JIW9"/>